<evidence type="ECO:0000313" key="2">
    <source>
        <dbReference type="Proteomes" id="UP000663722"/>
    </source>
</evidence>
<keyword evidence="2" id="KW-1185">Reference proteome</keyword>
<gene>
    <name evidence="1" type="ORF">dnm_043310</name>
</gene>
<dbReference type="AlphaFoldDB" id="A0A975GNZ2"/>
<accession>A0A975GNZ2</accession>
<reference evidence="1" key="1">
    <citation type="journal article" date="2021" name="Microb. Physiol.">
        <title>Proteogenomic Insights into the Physiology of Marine, Sulfate-Reducing, Filamentous Desulfonema limicola and Desulfonema magnum.</title>
        <authorList>
            <person name="Schnaars V."/>
            <person name="Wohlbrand L."/>
            <person name="Scheve S."/>
            <person name="Hinrichs C."/>
            <person name="Reinhardt R."/>
            <person name="Rabus R."/>
        </authorList>
    </citation>
    <scope>NUCLEOTIDE SEQUENCE</scope>
    <source>
        <strain evidence="1">4be13</strain>
    </source>
</reference>
<dbReference type="KEGG" id="dmm:dnm_043310"/>
<dbReference type="Proteomes" id="UP000663722">
    <property type="component" value="Chromosome"/>
</dbReference>
<organism evidence="1 2">
    <name type="scientific">Desulfonema magnum</name>
    <dbReference type="NCBI Taxonomy" id="45655"/>
    <lineage>
        <taxon>Bacteria</taxon>
        <taxon>Pseudomonadati</taxon>
        <taxon>Thermodesulfobacteriota</taxon>
        <taxon>Desulfobacteria</taxon>
        <taxon>Desulfobacterales</taxon>
        <taxon>Desulfococcaceae</taxon>
        <taxon>Desulfonema</taxon>
    </lineage>
</organism>
<protein>
    <submittedName>
        <fullName evidence="1">Uncharacterized protein</fullName>
    </submittedName>
</protein>
<evidence type="ECO:0000313" key="1">
    <source>
        <dbReference type="EMBL" id="QTA88289.1"/>
    </source>
</evidence>
<dbReference type="EMBL" id="CP061800">
    <property type="protein sequence ID" value="QTA88289.1"/>
    <property type="molecule type" value="Genomic_DNA"/>
</dbReference>
<name>A0A975GNZ2_9BACT</name>
<sequence length="91" mass="10238">MITLDDQTFGSGVPKSDFGNLAAKLCLLAPIGFKKKSVRSAKLAVWRKRPVSGFRKYRQTASLALRTDRHFLKICICRVEFTIFLQAGYGK</sequence>
<proteinExistence type="predicted"/>